<proteinExistence type="predicted"/>
<keyword evidence="10" id="KW-1185">Reference proteome</keyword>
<dbReference type="OrthoDB" id="10056939at2759"/>
<protein>
    <recommendedName>
        <fullName evidence="11">Homeobox domain-containing protein</fullName>
    </recommendedName>
</protein>
<organism evidence="9 10">
    <name type="scientific">Xylaria multiplex</name>
    <dbReference type="NCBI Taxonomy" id="323545"/>
    <lineage>
        <taxon>Eukaryota</taxon>
        <taxon>Fungi</taxon>
        <taxon>Dikarya</taxon>
        <taxon>Ascomycota</taxon>
        <taxon>Pezizomycotina</taxon>
        <taxon>Sordariomycetes</taxon>
        <taxon>Xylariomycetidae</taxon>
        <taxon>Xylariales</taxon>
        <taxon>Xylariaceae</taxon>
        <taxon>Xylaria</taxon>
    </lineage>
</organism>
<evidence type="ECO:0000256" key="1">
    <source>
        <dbReference type="ARBA" id="ARBA00023125"/>
    </source>
</evidence>
<dbReference type="SMART" id="SM00389">
    <property type="entry name" value="HOX"/>
    <property type="match status" value="1"/>
</dbReference>
<feature type="region of interest" description="Disordered" evidence="6">
    <location>
        <begin position="45"/>
        <end position="64"/>
    </location>
</feature>
<keyword evidence="4" id="KW-0862">Zinc</keyword>
<feature type="region of interest" description="Disordered" evidence="6">
    <location>
        <begin position="117"/>
        <end position="146"/>
    </location>
</feature>
<dbReference type="GO" id="GO:0006355">
    <property type="term" value="P:regulation of DNA-templated transcription"/>
    <property type="evidence" value="ECO:0007669"/>
    <property type="project" value="InterPro"/>
</dbReference>
<keyword evidence="3 5" id="KW-0539">Nucleus</keyword>
<evidence type="ECO:0000256" key="4">
    <source>
        <dbReference type="PROSITE-ProRule" id="PRU00042"/>
    </source>
</evidence>
<keyword evidence="1 5" id="KW-0238">DNA-binding</keyword>
<dbReference type="SUPFAM" id="SSF46689">
    <property type="entry name" value="Homeodomain-like"/>
    <property type="match status" value="1"/>
</dbReference>
<dbReference type="GO" id="GO:0008270">
    <property type="term" value="F:zinc ion binding"/>
    <property type="evidence" value="ECO:0007669"/>
    <property type="project" value="UniProtKB-KW"/>
</dbReference>
<comment type="caution">
    <text evidence="9">The sequence shown here is derived from an EMBL/GenBank/DDBJ whole genome shotgun (WGS) entry which is preliminary data.</text>
</comment>
<dbReference type="InterPro" id="IPR001356">
    <property type="entry name" value="HD"/>
</dbReference>
<keyword evidence="4" id="KW-0479">Metal-binding</keyword>
<evidence type="ECO:0000313" key="9">
    <source>
        <dbReference type="EMBL" id="KAF2971673.1"/>
    </source>
</evidence>
<evidence type="ECO:0000256" key="5">
    <source>
        <dbReference type="PROSITE-ProRule" id="PRU00108"/>
    </source>
</evidence>
<accession>A0A7C8MYJ7</accession>
<feature type="compositionally biased region" description="Basic and acidic residues" evidence="6">
    <location>
        <begin position="55"/>
        <end position="64"/>
    </location>
</feature>
<name>A0A7C8MYJ7_9PEZI</name>
<dbReference type="GO" id="GO:0005634">
    <property type="term" value="C:nucleus"/>
    <property type="evidence" value="ECO:0007669"/>
    <property type="project" value="UniProtKB-SubCell"/>
</dbReference>
<feature type="compositionally biased region" description="Low complexity" evidence="6">
    <location>
        <begin position="135"/>
        <end position="146"/>
    </location>
</feature>
<feature type="domain" description="C2H2-type" evidence="8">
    <location>
        <begin position="270"/>
        <end position="298"/>
    </location>
</feature>
<evidence type="ECO:0000313" key="10">
    <source>
        <dbReference type="Proteomes" id="UP000481858"/>
    </source>
</evidence>
<feature type="domain" description="Homeobox" evidence="7">
    <location>
        <begin position="60"/>
        <end position="123"/>
    </location>
</feature>
<evidence type="ECO:0008006" key="11">
    <source>
        <dbReference type="Google" id="ProtNLM"/>
    </source>
</evidence>
<comment type="subcellular location">
    <subcellularLocation>
        <location evidence="5">Nucleus</location>
    </subcellularLocation>
</comment>
<dbReference type="Gene3D" id="1.10.10.60">
    <property type="entry name" value="Homeodomain-like"/>
    <property type="match status" value="1"/>
</dbReference>
<evidence type="ECO:0000256" key="3">
    <source>
        <dbReference type="ARBA" id="ARBA00023242"/>
    </source>
</evidence>
<dbReference type="GO" id="GO:0003677">
    <property type="term" value="F:DNA binding"/>
    <property type="evidence" value="ECO:0007669"/>
    <property type="project" value="UniProtKB-UniRule"/>
</dbReference>
<dbReference type="InterPro" id="IPR013087">
    <property type="entry name" value="Znf_C2H2_type"/>
</dbReference>
<feature type="compositionally biased region" description="Basic residues" evidence="6">
    <location>
        <begin position="239"/>
        <end position="253"/>
    </location>
</feature>
<dbReference type="PROSITE" id="PS00028">
    <property type="entry name" value="ZINC_FINGER_C2H2_1"/>
    <property type="match status" value="1"/>
</dbReference>
<dbReference type="InterPro" id="IPR036236">
    <property type="entry name" value="Znf_C2H2_sf"/>
</dbReference>
<dbReference type="InterPro" id="IPR050224">
    <property type="entry name" value="TALE_homeobox"/>
</dbReference>
<feature type="region of interest" description="Disordered" evidence="6">
    <location>
        <begin position="205"/>
        <end position="262"/>
    </location>
</feature>
<dbReference type="Proteomes" id="UP000481858">
    <property type="component" value="Unassembled WGS sequence"/>
</dbReference>
<evidence type="ECO:0000256" key="2">
    <source>
        <dbReference type="ARBA" id="ARBA00023155"/>
    </source>
</evidence>
<evidence type="ECO:0000259" key="8">
    <source>
        <dbReference type="PROSITE" id="PS50157"/>
    </source>
</evidence>
<feature type="compositionally biased region" description="Low complexity" evidence="6">
    <location>
        <begin position="208"/>
        <end position="233"/>
    </location>
</feature>
<dbReference type="Gene3D" id="3.30.160.60">
    <property type="entry name" value="Classic Zinc Finger"/>
    <property type="match status" value="1"/>
</dbReference>
<dbReference type="InParanoid" id="A0A7C8MYJ7"/>
<dbReference type="AlphaFoldDB" id="A0A7C8MYJ7"/>
<evidence type="ECO:0000256" key="6">
    <source>
        <dbReference type="SAM" id="MobiDB-lite"/>
    </source>
</evidence>
<dbReference type="InterPro" id="IPR008422">
    <property type="entry name" value="KN_HD"/>
</dbReference>
<keyword evidence="4" id="KW-0863">Zinc-finger</keyword>
<reference evidence="9 10" key="1">
    <citation type="submission" date="2019-12" db="EMBL/GenBank/DDBJ databases">
        <title>Draft genome sequence of the ascomycete Xylaria multiplex DSM 110363.</title>
        <authorList>
            <person name="Buettner E."/>
            <person name="Kellner H."/>
        </authorList>
    </citation>
    <scope>NUCLEOTIDE SEQUENCE [LARGE SCALE GENOMIC DNA]</scope>
    <source>
        <strain evidence="9 10">DSM 110363</strain>
    </source>
</reference>
<sequence>MVVSTCNSTTAPLTLACSHDSTRSESPGLVGLSAESLVRDGGMATSASHLPRTIESTDKAEHPKPGLRFSFASVKTLKSWFLRHTENPYPSISDLELLQRQTSLSKQQIMNWFANSRRRRKFQQQSRAPAPPDTSAPAASRRCASPAPFHRLSPLQRWRNSPPESEPVSASVIARAISNLGSSQEHFDGVPLSASSSDIDEAFGQALSESSVETSQSSRSSLSSLRSYQSNGSHEFPKHAKGTWKRRRRRTHSQRLGASRNALHQTTQPFQCTFCTETFKTKYNWQRHEKSFHLSLEKWQCTPNGLTFVDSNFEPACVYCGLVNPDASHLAGHQYTACQDRLIEERTFFRKDHLRQHLKLVHNTQFRAEPMERWKCEGQELRSRCGFCDLIMSDWTERCDHIADHFKAGETLYSWQGGWGFEPHVLEMVENAMPPYLIDYERNSPWPFTTQQGPPDSPTCAFELIQLEIEYYVADRTNKSKEPWIPSDRELHYEACCIVLGCETLGRDSGPEASSWLRDIIMSAETIVQEARIRPMKTANKTRLTHLKIRGKANIFEACNMEEQLHKFVEAPKLLDLEVKDDEIQREACEIVKRAELCWPSRCGIFGKFLTQLICSSVGWIAAFRQRAGLPLSPAQLTAREQPAPLPSSENSDNALTYIEFSLPPSVEQIRDDLHAALSTSLIPTFPSHPTPSGTVRQDFSNDDNCYRRLTKELSRFVAATMSLRNPNCHVPTDEELRYQARWVMFDE</sequence>
<dbReference type="SUPFAM" id="SSF57667">
    <property type="entry name" value="beta-beta-alpha zinc fingers"/>
    <property type="match status" value="1"/>
</dbReference>
<dbReference type="PROSITE" id="PS50071">
    <property type="entry name" value="HOMEOBOX_2"/>
    <property type="match status" value="1"/>
</dbReference>
<feature type="DNA-binding region" description="Homeobox" evidence="5">
    <location>
        <begin position="62"/>
        <end position="124"/>
    </location>
</feature>
<dbReference type="PROSITE" id="PS50157">
    <property type="entry name" value="ZINC_FINGER_C2H2_2"/>
    <property type="match status" value="1"/>
</dbReference>
<dbReference type="SMART" id="SM00355">
    <property type="entry name" value="ZnF_C2H2"/>
    <property type="match status" value="3"/>
</dbReference>
<keyword evidence="2 5" id="KW-0371">Homeobox</keyword>
<dbReference type="Pfam" id="PF05920">
    <property type="entry name" value="Homeobox_KN"/>
    <property type="match status" value="1"/>
</dbReference>
<dbReference type="InterPro" id="IPR009057">
    <property type="entry name" value="Homeodomain-like_sf"/>
</dbReference>
<evidence type="ECO:0000259" key="7">
    <source>
        <dbReference type="PROSITE" id="PS50071"/>
    </source>
</evidence>
<dbReference type="EMBL" id="WUBL01000011">
    <property type="protein sequence ID" value="KAF2971673.1"/>
    <property type="molecule type" value="Genomic_DNA"/>
</dbReference>
<gene>
    <name evidence="9" type="ORF">GQX73_g1847</name>
</gene>
<dbReference type="PANTHER" id="PTHR11850">
    <property type="entry name" value="HOMEOBOX PROTEIN TRANSCRIPTION FACTORS"/>
    <property type="match status" value="1"/>
</dbReference>
<dbReference type="CDD" id="cd00086">
    <property type="entry name" value="homeodomain"/>
    <property type="match status" value="1"/>
</dbReference>